<dbReference type="EMBL" id="AC155886">
    <property type="protein sequence ID" value="ABN08235.1"/>
    <property type="molecule type" value="Genomic_DNA"/>
</dbReference>
<dbReference type="AlphaFoldDB" id="A2Q3N5"/>
<proteinExistence type="predicted"/>
<name>A2Q3N5_MEDTR</name>
<protein>
    <submittedName>
        <fullName evidence="1">Uncharacterized protein</fullName>
    </submittedName>
</protein>
<gene>
    <name evidence="1" type="ORF">MtrDRAFT_AC155886g13v2</name>
</gene>
<reference evidence="1" key="1">
    <citation type="submission" date="2005-04" db="EMBL/GenBank/DDBJ databases">
        <authorList>
            <person name="Town C.D."/>
        </authorList>
    </citation>
    <scope>NUCLEOTIDE SEQUENCE</scope>
</reference>
<accession>A2Q3N5</accession>
<sequence>MYHIHVVRMAANGVWRSNLKFVNNKKKIAVIHDKENMAWMAAQWFKDDLRVTCLQWLQDTNYSQIDHGLCFVFVERRY</sequence>
<reference evidence="1" key="2">
    <citation type="submission" date="2007-03" db="EMBL/GenBank/DDBJ databases">
        <authorList>
            <consortium name="The International Medicago Genome Annotation Group"/>
        </authorList>
    </citation>
    <scope>NUCLEOTIDE SEQUENCE</scope>
</reference>
<organism evidence="1">
    <name type="scientific">Medicago truncatula</name>
    <name type="common">Barrel medic</name>
    <name type="synonym">Medicago tribuloides</name>
    <dbReference type="NCBI Taxonomy" id="3880"/>
    <lineage>
        <taxon>Eukaryota</taxon>
        <taxon>Viridiplantae</taxon>
        <taxon>Streptophyta</taxon>
        <taxon>Embryophyta</taxon>
        <taxon>Tracheophyta</taxon>
        <taxon>Spermatophyta</taxon>
        <taxon>Magnoliopsida</taxon>
        <taxon>eudicotyledons</taxon>
        <taxon>Gunneridae</taxon>
        <taxon>Pentapetalae</taxon>
        <taxon>rosids</taxon>
        <taxon>fabids</taxon>
        <taxon>Fabales</taxon>
        <taxon>Fabaceae</taxon>
        <taxon>Papilionoideae</taxon>
        <taxon>50 kb inversion clade</taxon>
        <taxon>NPAAA clade</taxon>
        <taxon>Hologalegina</taxon>
        <taxon>IRL clade</taxon>
        <taxon>Trifolieae</taxon>
        <taxon>Medicago</taxon>
    </lineage>
</organism>
<evidence type="ECO:0000313" key="1">
    <source>
        <dbReference type="EMBL" id="ABN08235.1"/>
    </source>
</evidence>